<dbReference type="EC" id="1.14.99.50" evidence="2"/>
<protein>
    <submittedName>
        <fullName evidence="2">Hercynine oxygenase</fullName>
        <ecNumber evidence="2">1.14.99.50</ecNumber>
    </submittedName>
</protein>
<dbReference type="InterPro" id="IPR005532">
    <property type="entry name" value="SUMF_dom"/>
</dbReference>
<dbReference type="Pfam" id="PF00069">
    <property type="entry name" value="Pkinase"/>
    <property type="match status" value="1"/>
</dbReference>
<sequence>MIHEETARIILKNCWPKYRLDGLIDAGAYGTVYRVRSEELERVVKFVTFTMKRDNRAGATAAGELWLREWNSLQQRYQALQCDEIVAVYDFNRDQVTSHGDGRIASGFGAILMAYYPSNLNSYLEDHPRLPAERKRQIVVRLAEILERLYSLRHHLYTDLKPENILLREQAGASVPKMVLGDIGGLKSIHTIAGGSFEVSDAYRAPEVVPGKPFPSASVGLRATLWSFGMVAFQVLQGRLPHQAAYSTSEAIRDHGLDWDREAIDGLGRVVEAVEQCLRFDPAQRPEDFAQVLQLLQGRPAVPTAMPVVAQRPAESLVRPASPPPFPPIQPLPRLGDEWCCPVTGMVFVWVPGGVFQMGDLFGEGSSDEKPVHEVSLDGFWIGKYPVTQGEWVKVMGHNPSYFQKGARYPVEQVSWNDAQSMIEKLNTQVDGKWRLPTEAEWEYACRSGGKRERYSGGDDIERVAWYRGNSGDSIHPVGEKAPNGLGLHDMSGNVWEWVSDWYDTDYYAYSPRENPQGPSGRSYRVIRGGGWNTGPARVRSALRSRLTPDFRHSSLGFRLARTGS</sequence>
<dbReference type="GO" id="GO:0044875">
    <property type="term" value="F:gamma-glutamyl hercynylcysteine sulfoxide synthase activity"/>
    <property type="evidence" value="ECO:0007669"/>
    <property type="project" value="UniProtKB-EC"/>
</dbReference>
<dbReference type="SUPFAM" id="SSF56436">
    <property type="entry name" value="C-type lectin-like"/>
    <property type="match status" value="1"/>
</dbReference>
<proteinExistence type="predicted"/>
<dbReference type="SUPFAM" id="SSF56112">
    <property type="entry name" value="Protein kinase-like (PK-like)"/>
    <property type="match status" value="1"/>
</dbReference>
<dbReference type="SMART" id="SM00220">
    <property type="entry name" value="S_TKc"/>
    <property type="match status" value="1"/>
</dbReference>
<dbReference type="Pfam" id="PF03781">
    <property type="entry name" value="FGE-sulfatase"/>
    <property type="match status" value="1"/>
</dbReference>
<dbReference type="PANTHER" id="PTHR23150">
    <property type="entry name" value="SULFATASE MODIFYING FACTOR 1, 2"/>
    <property type="match status" value="1"/>
</dbReference>
<dbReference type="Proteomes" id="UP001628193">
    <property type="component" value="Unassembled WGS sequence"/>
</dbReference>
<dbReference type="InterPro" id="IPR016187">
    <property type="entry name" value="CTDL_fold"/>
</dbReference>
<keyword evidence="2" id="KW-0560">Oxidoreductase</keyword>
<organism evidence="2 3">
    <name type="scientific">Candidatus Magnetaquiglobus chichijimensis</name>
    <dbReference type="NCBI Taxonomy" id="3141448"/>
    <lineage>
        <taxon>Bacteria</taxon>
        <taxon>Pseudomonadati</taxon>
        <taxon>Pseudomonadota</taxon>
        <taxon>Magnetococcia</taxon>
        <taxon>Magnetococcales</taxon>
        <taxon>Candidatus Magnetaquicoccaceae</taxon>
        <taxon>Candidatus Magnetaquiglobus</taxon>
    </lineage>
</organism>
<reference evidence="2 3" key="2">
    <citation type="submission" date="2024-09" db="EMBL/GenBank/DDBJ databases">
        <title>Draft genome sequence of Candidatus Magnetaquicoccaceae bacterium FCR-1.</title>
        <authorList>
            <person name="Shimoshige H."/>
            <person name="Shimamura S."/>
            <person name="Taoka A."/>
            <person name="Kobayashi H."/>
            <person name="Maekawa T."/>
        </authorList>
    </citation>
    <scope>NUCLEOTIDE SEQUENCE [LARGE SCALE GENOMIC DNA]</scope>
    <source>
        <strain evidence="2 3">FCR-1</strain>
    </source>
</reference>
<dbReference type="PANTHER" id="PTHR23150:SF19">
    <property type="entry name" value="FORMYLGLYCINE-GENERATING ENZYME"/>
    <property type="match status" value="1"/>
</dbReference>
<keyword evidence="3" id="KW-1185">Reference proteome</keyword>
<dbReference type="InterPro" id="IPR042095">
    <property type="entry name" value="SUMF_sf"/>
</dbReference>
<evidence type="ECO:0000313" key="3">
    <source>
        <dbReference type="Proteomes" id="UP001628193"/>
    </source>
</evidence>
<feature type="domain" description="Protein kinase" evidence="1">
    <location>
        <begin position="18"/>
        <end position="302"/>
    </location>
</feature>
<comment type="caution">
    <text evidence="2">The sequence shown here is derived from an EMBL/GenBank/DDBJ whole genome shotgun (WGS) entry which is preliminary data.</text>
</comment>
<reference evidence="2 3" key="1">
    <citation type="submission" date="2024-05" db="EMBL/GenBank/DDBJ databases">
        <authorList>
            <consortium name="Candidatus Magnetaquicoccaceae bacterium FCR-1 genome sequencing consortium"/>
            <person name="Shimoshige H."/>
            <person name="Shimamura S."/>
            <person name="Taoka A."/>
            <person name="Kobayashi H."/>
            <person name="Maekawa T."/>
        </authorList>
    </citation>
    <scope>NUCLEOTIDE SEQUENCE [LARGE SCALE GENOMIC DNA]</scope>
    <source>
        <strain evidence="2 3">FCR-1</strain>
    </source>
</reference>
<evidence type="ECO:0000313" key="2">
    <source>
        <dbReference type="EMBL" id="GAB0057923.1"/>
    </source>
</evidence>
<gene>
    <name evidence="2" type="primary">egtB_8</name>
    <name evidence="2" type="ORF">SIID45300_02257</name>
</gene>
<dbReference type="Gene3D" id="3.90.1580.10">
    <property type="entry name" value="paralog of FGE (formylglycine-generating enzyme)"/>
    <property type="match status" value="1"/>
</dbReference>
<dbReference type="PROSITE" id="PS50011">
    <property type="entry name" value="PROTEIN_KINASE_DOM"/>
    <property type="match status" value="1"/>
</dbReference>
<dbReference type="EMBL" id="BAAFGK010000004">
    <property type="protein sequence ID" value="GAB0057923.1"/>
    <property type="molecule type" value="Genomic_DNA"/>
</dbReference>
<dbReference type="InterPro" id="IPR051043">
    <property type="entry name" value="Sulfatase_Mod_Factor_Kinase"/>
</dbReference>
<dbReference type="Gene3D" id="1.10.510.10">
    <property type="entry name" value="Transferase(Phosphotransferase) domain 1"/>
    <property type="match status" value="1"/>
</dbReference>
<dbReference type="Gene3D" id="3.30.200.20">
    <property type="entry name" value="Phosphorylase Kinase, domain 1"/>
    <property type="match status" value="1"/>
</dbReference>
<accession>A0ABQ0CAM4</accession>
<name>A0ABQ0CAM4_9PROT</name>
<dbReference type="InterPro" id="IPR000719">
    <property type="entry name" value="Prot_kinase_dom"/>
</dbReference>
<dbReference type="RefSeq" id="WP_420905609.1">
    <property type="nucleotide sequence ID" value="NZ_BAAFGK010000004.1"/>
</dbReference>
<dbReference type="InterPro" id="IPR011009">
    <property type="entry name" value="Kinase-like_dom_sf"/>
</dbReference>
<evidence type="ECO:0000259" key="1">
    <source>
        <dbReference type="PROSITE" id="PS50011"/>
    </source>
</evidence>